<dbReference type="OrthoDB" id="303876at2759"/>
<dbReference type="SUPFAM" id="SSF48403">
    <property type="entry name" value="Ankyrin repeat"/>
    <property type="match status" value="1"/>
</dbReference>
<evidence type="ECO:0000313" key="4">
    <source>
        <dbReference type="EMBL" id="OMO99229.1"/>
    </source>
</evidence>
<dbReference type="Proteomes" id="UP000187203">
    <property type="component" value="Unassembled WGS sequence"/>
</dbReference>
<dbReference type="EMBL" id="AWUE01015170">
    <property type="protein sequence ID" value="OMO99229.1"/>
    <property type="molecule type" value="Genomic_DNA"/>
</dbReference>
<accession>A0A1R3JWI6</accession>
<dbReference type="InterPro" id="IPR036770">
    <property type="entry name" value="Ankyrin_rpt-contain_sf"/>
</dbReference>
<feature type="compositionally biased region" description="Basic and acidic residues" evidence="1">
    <location>
        <begin position="45"/>
        <end position="58"/>
    </location>
</feature>
<dbReference type="GO" id="GO:0016020">
    <property type="term" value="C:membrane"/>
    <property type="evidence" value="ECO:0007669"/>
    <property type="project" value="TreeGrafter"/>
</dbReference>
<name>A0A1R3JWI6_9ROSI</name>
<evidence type="ECO:0000259" key="3">
    <source>
        <dbReference type="Pfam" id="PF13962"/>
    </source>
</evidence>
<dbReference type="STRING" id="93759.A0A1R3JWI6"/>
<evidence type="ECO:0000313" key="5">
    <source>
        <dbReference type="Proteomes" id="UP000187203"/>
    </source>
</evidence>
<protein>
    <recommendedName>
        <fullName evidence="3">PGG domain-containing protein</fullName>
    </recommendedName>
</protein>
<dbReference type="PANTHER" id="PTHR24177:SF365">
    <property type="entry name" value="ANKYRIN REPEAT-CONTAINING PROTEIN NPR4-LIKE ISOFORM X1"/>
    <property type="match status" value="1"/>
</dbReference>
<dbReference type="InterPro" id="IPR002110">
    <property type="entry name" value="Ankyrin_rpt"/>
</dbReference>
<keyword evidence="2" id="KW-1133">Transmembrane helix</keyword>
<feature type="domain" description="PGG" evidence="3">
    <location>
        <begin position="508"/>
        <end position="619"/>
    </location>
</feature>
<keyword evidence="5" id="KW-1185">Reference proteome</keyword>
<dbReference type="AlphaFoldDB" id="A0A1R3JWI6"/>
<feature type="region of interest" description="Disordered" evidence="1">
    <location>
        <begin position="1"/>
        <end position="58"/>
    </location>
</feature>
<keyword evidence="2" id="KW-0812">Transmembrane</keyword>
<feature type="transmembrane region" description="Helical" evidence="2">
    <location>
        <begin position="634"/>
        <end position="652"/>
    </location>
</feature>
<proteinExistence type="predicted"/>
<sequence>MDRAPQKRAVTGRPTVRPGDDTANIVDDETNKPKAEESRDDPEETITRRLSEKKKEEGNVEVDLDRYAKFRKAAKQGKWQDIKTQNLDKISDDHLTAPITEFYETLLHLLVNCKGALWLVKEIVEKIDITSLGKTDYEGNTALSVAASVGNAEAAKMIAQKNPGLLLEPNHSNETPFHLAAKLTHDHTFKLILAVAESEKKLTNDIDTNLFCSSSGVSIVENLLDANHYGLTVELLNKYKKLGRDGPEERGKILQKLAQKPLAFKSGRKFGRWDWDRLIYKAARCTCIYKSGYPRTKEGNLAWSDQTNNDDDLTCNIDIPDNRDEVVPSSVRAIDASNMRNSKAHQVVRLMCSGVRWTFEDARKAFKEAAFTAATLGVVEIVEEILTVYPAATMFYNHEKYNILDVAVINCRYMVFDLLFTKCPSILEKVLSYPVSNNLKNNLLHLAGSCIPSRHINGAALQMQFEMQWFMAVESVVPPSFTEKRNNDNKIPIEVFEEEHKGLGKDAEKWMRVTASSCMVVDALIIAMVFAAIIAVPGNVDDNGVPNFRKETVFKVFVVANTSALFFSAFSLLLFVRLLTARYGVRHFAKDLPEKLLWGTVTLILSLAATLVASSCALFMLIDAVPGPKLVITNSTLIPITVMAALPIIYFIKSQSRLLIEFLMVTYRSPLPSKKKKIIKQFHF</sequence>
<dbReference type="Pfam" id="PF12796">
    <property type="entry name" value="Ank_2"/>
    <property type="match status" value="1"/>
</dbReference>
<comment type="caution">
    <text evidence="4">The sequence shown here is derived from an EMBL/GenBank/DDBJ whole genome shotgun (WGS) entry which is preliminary data.</text>
</comment>
<gene>
    <name evidence="4" type="ORF">COLO4_13426</name>
</gene>
<keyword evidence="2" id="KW-0472">Membrane</keyword>
<feature type="transmembrane region" description="Helical" evidence="2">
    <location>
        <begin position="556"/>
        <end position="576"/>
    </location>
</feature>
<evidence type="ECO:0000256" key="1">
    <source>
        <dbReference type="SAM" id="MobiDB-lite"/>
    </source>
</evidence>
<feature type="transmembrane region" description="Helical" evidence="2">
    <location>
        <begin position="596"/>
        <end position="622"/>
    </location>
</feature>
<feature type="transmembrane region" description="Helical" evidence="2">
    <location>
        <begin position="513"/>
        <end position="536"/>
    </location>
</feature>
<dbReference type="InterPro" id="IPR026961">
    <property type="entry name" value="PGG_dom"/>
</dbReference>
<dbReference type="PANTHER" id="PTHR24177">
    <property type="entry name" value="CASKIN"/>
    <property type="match status" value="1"/>
</dbReference>
<dbReference type="Pfam" id="PF13962">
    <property type="entry name" value="PGG"/>
    <property type="match status" value="1"/>
</dbReference>
<organism evidence="4 5">
    <name type="scientific">Corchorus olitorius</name>
    <dbReference type="NCBI Taxonomy" id="93759"/>
    <lineage>
        <taxon>Eukaryota</taxon>
        <taxon>Viridiplantae</taxon>
        <taxon>Streptophyta</taxon>
        <taxon>Embryophyta</taxon>
        <taxon>Tracheophyta</taxon>
        <taxon>Spermatophyta</taxon>
        <taxon>Magnoliopsida</taxon>
        <taxon>eudicotyledons</taxon>
        <taxon>Gunneridae</taxon>
        <taxon>Pentapetalae</taxon>
        <taxon>rosids</taxon>
        <taxon>malvids</taxon>
        <taxon>Malvales</taxon>
        <taxon>Malvaceae</taxon>
        <taxon>Grewioideae</taxon>
        <taxon>Apeibeae</taxon>
        <taxon>Corchorus</taxon>
    </lineage>
</organism>
<evidence type="ECO:0000256" key="2">
    <source>
        <dbReference type="SAM" id="Phobius"/>
    </source>
</evidence>
<reference evidence="5" key="1">
    <citation type="submission" date="2013-09" db="EMBL/GenBank/DDBJ databases">
        <title>Corchorus olitorius genome sequencing.</title>
        <authorList>
            <person name="Alam M."/>
            <person name="Haque M.S."/>
            <person name="Islam M.S."/>
            <person name="Emdad E.M."/>
            <person name="Islam M.M."/>
            <person name="Ahmed B."/>
            <person name="Halim A."/>
            <person name="Hossen Q.M.M."/>
            <person name="Hossain M.Z."/>
            <person name="Ahmed R."/>
            <person name="Khan M.M."/>
            <person name="Islam R."/>
            <person name="Rashid M.M."/>
            <person name="Khan S.A."/>
            <person name="Rahman M.S."/>
            <person name="Alam M."/>
            <person name="Yahiya A.S."/>
            <person name="Khan M.S."/>
            <person name="Azam M.S."/>
            <person name="Haque T."/>
            <person name="Lashkar M.Z.H."/>
            <person name="Akhand A.I."/>
            <person name="Morshed G."/>
            <person name="Roy S."/>
            <person name="Uddin K.S."/>
            <person name="Rabeya T."/>
            <person name="Hossain A.S."/>
            <person name="Chowdhury A."/>
            <person name="Snigdha A.R."/>
            <person name="Mortoza M.S."/>
            <person name="Matin S.A."/>
            <person name="Hoque S.M.E."/>
            <person name="Islam M.K."/>
            <person name="Roy D.K."/>
            <person name="Haider R."/>
            <person name="Moosa M.M."/>
            <person name="Elias S.M."/>
            <person name="Hasan A.M."/>
            <person name="Jahan S."/>
            <person name="Shafiuddin M."/>
            <person name="Mahmood N."/>
            <person name="Shommy N.S."/>
        </authorList>
    </citation>
    <scope>NUCLEOTIDE SEQUENCE [LARGE SCALE GENOMIC DNA]</scope>
    <source>
        <strain evidence="5">cv. O-4</strain>
    </source>
</reference>
<dbReference type="Gene3D" id="1.25.40.20">
    <property type="entry name" value="Ankyrin repeat-containing domain"/>
    <property type="match status" value="1"/>
</dbReference>